<keyword evidence="1" id="KW-0472">Membrane</keyword>
<protein>
    <submittedName>
        <fullName evidence="4">Cadherin-like beta sandwich domain-containing protein</fullName>
    </submittedName>
</protein>
<keyword evidence="1" id="KW-1133">Transmembrane helix</keyword>
<evidence type="ECO:0000259" key="3">
    <source>
        <dbReference type="Pfam" id="PF12733"/>
    </source>
</evidence>
<dbReference type="InterPro" id="IPR025883">
    <property type="entry name" value="Cadherin-like_domain"/>
</dbReference>
<organism evidence="4 5">
    <name type="scientific">Candidatus Aphodocola excrementigallinarum</name>
    <dbReference type="NCBI Taxonomy" id="2840670"/>
    <lineage>
        <taxon>Bacteria</taxon>
        <taxon>Bacillati</taxon>
        <taxon>Bacillota</taxon>
        <taxon>Bacilli</taxon>
        <taxon>Candidatus Aphodocola</taxon>
    </lineage>
</organism>
<proteinExistence type="predicted"/>
<comment type="caution">
    <text evidence="4">The sequence shown here is derived from an EMBL/GenBank/DDBJ whole genome shotgun (WGS) entry which is preliminary data.</text>
</comment>
<accession>A0A9D1IQU0</accession>
<evidence type="ECO:0000313" key="4">
    <source>
        <dbReference type="EMBL" id="HIU40274.1"/>
    </source>
</evidence>
<dbReference type="Proteomes" id="UP000824074">
    <property type="component" value="Unassembled WGS sequence"/>
</dbReference>
<evidence type="ECO:0000256" key="2">
    <source>
        <dbReference type="SAM" id="SignalP"/>
    </source>
</evidence>
<feature type="chain" id="PRO_5038405321" evidence="2">
    <location>
        <begin position="23"/>
        <end position="369"/>
    </location>
</feature>
<gene>
    <name evidence="4" type="ORF">IAB68_03145</name>
</gene>
<feature type="domain" description="Cadherin-like beta-sandwich-like" evidence="3">
    <location>
        <begin position="231"/>
        <end position="307"/>
    </location>
</feature>
<sequence length="369" mass="40330">MKKFILLVLVFILLMPIMSLKAASISRFAATGPDSASVGDSFNVSLYIDFSGIDKNTLGVGGVVYELAFDDSIFSITKAYSNGFDTEVTTQEGRYFVASVINDGNLASKCSDGILHCGNYVATLTFYVKNANASNTGIKIGNGNALLYKVGSNYNESDSNIITSYSETSHLINIINKESVSTTEPKSIATNGSSKSIISKAESKISKASESAAKTSKKETTTAQNKSNNYLSSLKIKNHAIDFNKDKLEYNIYVKDDENKLTINAKAEDTNANIKITGADDLKSSNDLVTIEVTSEDGSVRTYKINIKHSKKIETKEENDKKTLDLSKDEIKIIIIAAVCIVVLISIVLIVKIKKNKKLNKMFDDFDKF</sequence>
<evidence type="ECO:0000256" key="1">
    <source>
        <dbReference type="SAM" id="Phobius"/>
    </source>
</evidence>
<dbReference type="Pfam" id="PF12733">
    <property type="entry name" value="Cadherin-like"/>
    <property type="match status" value="1"/>
</dbReference>
<evidence type="ECO:0000313" key="5">
    <source>
        <dbReference type="Proteomes" id="UP000824074"/>
    </source>
</evidence>
<keyword evidence="2" id="KW-0732">Signal</keyword>
<keyword evidence="1" id="KW-0812">Transmembrane</keyword>
<reference evidence="4" key="1">
    <citation type="submission" date="2020-10" db="EMBL/GenBank/DDBJ databases">
        <authorList>
            <person name="Gilroy R."/>
        </authorList>
    </citation>
    <scope>NUCLEOTIDE SEQUENCE</scope>
    <source>
        <strain evidence="4">CHK193-30670</strain>
    </source>
</reference>
<feature type="signal peptide" evidence="2">
    <location>
        <begin position="1"/>
        <end position="22"/>
    </location>
</feature>
<feature type="transmembrane region" description="Helical" evidence="1">
    <location>
        <begin position="333"/>
        <end position="353"/>
    </location>
</feature>
<name>A0A9D1IQU0_9FIRM</name>
<reference evidence="4" key="2">
    <citation type="journal article" date="2021" name="PeerJ">
        <title>Extensive microbial diversity within the chicken gut microbiome revealed by metagenomics and culture.</title>
        <authorList>
            <person name="Gilroy R."/>
            <person name="Ravi A."/>
            <person name="Getino M."/>
            <person name="Pursley I."/>
            <person name="Horton D.L."/>
            <person name="Alikhan N.F."/>
            <person name="Baker D."/>
            <person name="Gharbi K."/>
            <person name="Hall N."/>
            <person name="Watson M."/>
            <person name="Adriaenssens E.M."/>
            <person name="Foster-Nyarko E."/>
            <person name="Jarju S."/>
            <person name="Secka A."/>
            <person name="Antonio M."/>
            <person name="Oren A."/>
            <person name="Chaudhuri R.R."/>
            <person name="La Ragione R."/>
            <person name="Hildebrand F."/>
            <person name="Pallen M.J."/>
        </authorList>
    </citation>
    <scope>NUCLEOTIDE SEQUENCE</scope>
    <source>
        <strain evidence="4">CHK193-30670</strain>
    </source>
</reference>
<dbReference type="EMBL" id="DVMT01000031">
    <property type="protein sequence ID" value="HIU40274.1"/>
    <property type="molecule type" value="Genomic_DNA"/>
</dbReference>
<dbReference type="AlphaFoldDB" id="A0A9D1IQU0"/>